<evidence type="ECO:0000256" key="2">
    <source>
        <dbReference type="ARBA" id="ARBA00022515"/>
    </source>
</evidence>
<evidence type="ECO:0000256" key="7">
    <source>
        <dbReference type="ARBA" id="ARBA00022771"/>
    </source>
</evidence>
<protein>
    <submittedName>
        <fullName evidence="11">DNA primase</fullName>
    </submittedName>
</protein>
<dbReference type="InterPro" id="IPR050219">
    <property type="entry name" value="DnaG_primase"/>
</dbReference>
<keyword evidence="7" id="KW-0863">Zinc-finger</keyword>
<evidence type="ECO:0000256" key="9">
    <source>
        <dbReference type="ARBA" id="ARBA00023163"/>
    </source>
</evidence>
<dbReference type="PATRIC" id="fig|1167006.5.peg.3862"/>
<dbReference type="PANTHER" id="PTHR30313:SF2">
    <property type="entry name" value="DNA PRIMASE"/>
    <property type="match status" value="1"/>
</dbReference>
<dbReference type="InterPro" id="IPR002694">
    <property type="entry name" value="Znf_CHC2"/>
</dbReference>
<dbReference type="Pfam" id="PF13155">
    <property type="entry name" value="Toprim_2"/>
    <property type="match status" value="1"/>
</dbReference>
<accession>M1PKS1</accession>
<dbReference type="OrthoDB" id="5400740at2"/>
<dbReference type="InterPro" id="IPR034154">
    <property type="entry name" value="TOPRIM_DnaG/twinkle"/>
</dbReference>
<feature type="domain" description="Toprim" evidence="10">
    <location>
        <begin position="235"/>
        <end position="325"/>
    </location>
</feature>
<dbReference type="InterPro" id="IPR036977">
    <property type="entry name" value="DNA_primase_Znf_CHC2"/>
</dbReference>
<name>M1PKS1_DESSD</name>
<keyword evidence="4" id="KW-0548">Nucleotidyltransferase</keyword>
<evidence type="ECO:0000256" key="6">
    <source>
        <dbReference type="ARBA" id="ARBA00022723"/>
    </source>
</evidence>
<dbReference type="GO" id="GO:0006269">
    <property type="term" value="P:DNA replication, synthesis of primer"/>
    <property type="evidence" value="ECO:0007669"/>
    <property type="project" value="UniProtKB-KW"/>
</dbReference>
<dbReference type="GO" id="GO:0005737">
    <property type="term" value="C:cytoplasm"/>
    <property type="evidence" value="ECO:0007669"/>
    <property type="project" value="TreeGrafter"/>
</dbReference>
<dbReference type="AlphaFoldDB" id="M1PKS1"/>
<keyword evidence="6" id="KW-0479">Metal-binding</keyword>
<dbReference type="GO" id="GO:0003899">
    <property type="term" value="F:DNA-directed RNA polymerase activity"/>
    <property type="evidence" value="ECO:0007669"/>
    <property type="project" value="InterPro"/>
</dbReference>
<dbReference type="SUPFAM" id="SSF57783">
    <property type="entry name" value="Zinc beta-ribbon"/>
    <property type="match status" value="1"/>
</dbReference>
<keyword evidence="1" id="KW-0240">DNA-directed RNA polymerase</keyword>
<proteinExistence type="predicted"/>
<evidence type="ECO:0000259" key="10">
    <source>
        <dbReference type="PROSITE" id="PS50880"/>
    </source>
</evidence>
<dbReference type="Pfam" id="PF01807">
    <property type="entry name" value="Zn_ribbon_DnaG"/>
    <property type="match status" value="1"/>
</dbReference>
<keyword evidence="12" id="KW-1185">Reference proteome</keyword>
<dbReference type="PANTHER" id="PTHR30313">
    <property type="entry name" value="DNA PRIMASE"/>
    <property type="match status" value="1"/>
</dbReference>
<keyword evidence="9" id="KW-0804">Transcription</keyword>
<evidence type="ECO:0000256" key="8">
    <source>
        <dbReference type="ARBA" id="ARBA00022833"/>
    </source>
</evidence>
<keyword evidence="11" id="KW-0614">Plasmid</keyword>
<dbReference type="GO" id="GO:0003677">
    <property type="term" value="F:DNA binding"/>
    <property type="evidence" value="ECO:0007669"/>
    <property type="project" value="InterPro"/>
</dbReference>
<dbReference type="InterPro" id="IPR006171">
    <property type="entry name" value="TOPRIM_dom"/>
</dbReference>
<dbReference type="CDD" id="cd01029">
    <property type="entry name" value="TOPRIM_primases"/>
    <property type="match status" value="1"/>
</dbReference>
<dbReference type="GO" id="GO:0008270">
    <property type="term" value="F:zinc ion binding"/>
    <property type="evidence" value="ECO:0007669"/>
    <property type="project" value="UniProtKB-KW"/>
</dbReference>
<dbReference type="HOGENOM" id="CLU_301243_0_0_7"/>
<sequence>MNDFEEIKRAADLKAIILSETGLQMGKNHLESCPFCDGHDCFSINTKKEQYKCFQCDTGGDIFDFIAKYHGVTEREALLKAADLVGHTLSQHKKSARLSKNDKLLLSAAEYYHHHMLTNGAKKYLMDQRGHSMETLERMKVGWTDGKLLFNLQEQGFTIDEILESGLARADKKNPGRHYDFFGKGLAIFPHFENGRALHFTIKDPEKKRPSYQLPATQRHKKWRFYNQDALFRYDELILVEGENDTLSVLDSGVRQVIGMTGQISEEQIKSLAAHCKSKKHLYLWMDNDFDHSKPYTKGYGYIRKISESLPGVNIRIFVYPGNFNDPDEYLQHLARDKRRNAICQLRIESVDYITWEILQAEAKATLEDKVEHLNQFNLFQQISQRSHIEQQVYIEKLEELGLNLKSIHQELETGGGLRQRITEYLENLNSKRDANPNSIADLIHDHFSDGGRFFRDDDDKVYLMWHHNIYEVSTNRPFNALIKRETGLLPTEQPGRSVWESLASEGYNSGRKIDLGGWLHTDRGADTVYINLNSSNNIIIKITPTAIEEIQNGLNQDHILLQSSSKIKPFNYLPETTIEEAVSELRKLLFDNLSCETTQKYLLLCWFISTFVSDFSPHVAPLLKAAGETASGKTTAARLLEYLLYGDEHLGEISVAGAYADASQNPMLVIDNLENQDIKQEMLKFLLLVATRGSKVKRKGGTESGVTEESPKALVMVTAIEPFVKSELINRTFEISFAKQYHNEGFIDDEVTRQILKKRDIILSGLLKLIQKEILPNLKKRTAYITALNVDHKGHSKDRMNAYLALMMLILDRTLNYWDVGLHLKAPDIWHNWITTQDQLAREHEVSSNDILKLLDGLIREYRLRMNEQELRPQCVYGYEEEVYQYTHPEYGISITRTLPKFIDDNREHTEAFIEFEATSKDLTYAFTRFCKNNGLANPYSSAAIFGSRLKNDRKLLVKGGWELVTKEDNGTYFKVVRGQRYLRFRHRLIR</sequence>
<geneLocation type="plasmid" evidence="12">
    <name>pDESSD</name>
</geneLocation>
<dbReference type="Gene3D" id="3.40.1360.10">
    <property type="match status" value="1"/>
</dbReference>
<gene>
    <name evidence="11" type="ordered locus">UWK_03596</name>
</gene>
<dbReference type="Gene3D" id="3.90.980.10">
    <property type="entry name" value="DNA primase, catalytic core, N-terminal domain"/>
    <property type="match status" value="1"/>
</dbReference>
<evidence type="ECO:0000313" key="12">
    <source>
        <dbReference type="Proteomes" id="UP000011721"/>
    </source>
</evidence>
<dbReference type="SMART" id="SM00400">
    <property type="entry name" value="ZnF_CHCC"/>
    <property type="match status" value="1"/>
</dbReference>
<dbReference type="SUPFAM" id="SSF56731">
    <property type="entry name" value="DNA primase core"/>
    <property type="match status" value="1"/>
</dbReference>
<organism evidence="11 12">
    <name type="scientific">Desulfocapsa sulfexigens (strain DSM 10523 / SB164P1)</name>
    <dbReference type="NCBI Taxonomy" id="1167006"/>
    <lineage>
        <taxon>Bacteria</taxon>
        <taxon>Pseudomonadati</taxon>
        <taxon>Thermodesulfobacteriota</taxon>
        <taxon>Desulfobulbia</taxon>
        <taxon>Desulfobulbales</taxon>
        <taxon>Desulfocapsaceae</taxon>
        <taxon>Desulfocapsa</taxon>
    </lineage>
</organism>
<dbReference type="PROSITE" id="PS50880">
    <property type="entry name" value="TOPRIM"/>
    <property type="match status" value="1"/>
</dbReference>
<dbReference type="GO" id="GO:1990077">
    <property type="term" value="C:primosome complex"/>
    <property type="evidence" value="ECO:0007669"/>
    <property type="project" value="UniProtKB-KW"/>
</dbReference>
<dbReference type="RefSeq" id="WP_015405787.1">
    <property type="nucleotide sequence ID" value="NC_020305.1"/>
</dbReference>
<dbReference type="KEGG" id="dsf:UWK_03596"/>
<dbReference type="GO" id="GO:0000428">
    <property type="term" value="C:DNA-directed RNA polymerase complex"/>
    <property type="evidence" value="ECO:0007669"/>
    <property type="project" value="UniProtKB-KW"/>
</dbReference>
<evidence type="ECO:0000256" key="5">
    <source>
        <dbReference type="ARBA" id="ARBA00022705"/>
    </source>
</evidence>
<dbReference type="EMBL" id="CP003986">
    <property type="protein sequence ID" value="AGF80105.1"/>
    <property type="molecule type" value="Genomic_DNA"/>
</dbReference>
<keyword evidence="5" id="KW-0235">DNA replication</keyword>
<evidence type="ECO:0000256" key="3">
    <source>
        <dbReference type="ARBA" id="ARBA00022679"/>
    </source>
</evidence>
<dbReference type="Gene3D" id="3.90.580.10">
    <property type="entry name" value="Zinc finger, CHC2-type domain"/>
    <property type="match status" value="1"/>
</dbReference>
<evidence type="ECO:0000256" key="4">
    <source>
        <dbReference type="ARBA" id="ARBA00022695"/>
    </source>
</evidence>
<keyword evidence="8" id="KW-0862">Zinc</keyword>
<dbReference type="SMART" id="SM00493">
    <property type="entry name" value="TOPRIM"/>
    <property type="match status" value="1"/>
</dbReference>
<dbReference type="Proteomes" id="UP000011721">
    <property type="component" value="Plasmid unnamed"/>
</dbReference>
<keyword evidence="2" id="KW-0639">Primosome</keyword>
<evidence type="ECO:0000313" key="11">
    <source>
        <dbReference type="EMBL" id="AGF80105.1"/>
    </source>
</evidence>
<evidence type="ECO:0000256" key="1">
    <source>
        <dbReference type="ARBA" id="ARBA00022478"/>
    </source>
</evidence>
<keyword evidence="3" id="KW-0808">Transferase</keyword>
<reference evidence="12" key="1">
    <citation type="journal article" date="2013" name="Stand. Genomic Sci.">
        <title>Complete genome sequence of Desulfocapsa sulfexigens, a marine deltaproteobacterium specialized in disproportionating inorganic sulfur compounds.</title>
        <authorList>
            <person name="Finster K.W."/>
            <person name="Kjeldsen K.U."/>
            <person name="Kube M."/>
            <person name="Reinhardt R."/>
            <person name="Mussmann M."/>
            <person name="Amann R."/>
            <person name="Schreiber L."/>
        </authorList>
    </citation>
    <scope>NUCLEOTIDE SEQUENCE [LARGE SCALE GENOMIC DNA]</scope>
    <source>
        <strain evidence="12">DSM 10523 / SB164P1</strain>
        <plasmid evidence="12">pDESSD</plasmid>
    </source>
</reference>
<dbReference type="InterPro" id="IPR037068">
    <property type="entry name" value="DNA_primase_core_N_sf"/>
</dbReference>